<evidence type="ECO:0000313" key="4">
    <source>
        <dbReference type="Proteomes" id="UP000076717"/>
    </source>
</evidence>
<protein>
    <submittedName>
        <fullName evidence="2">Uncharacterized protein</fullName>
    </submittedName>
</protein>
<keyword evidence="4" id="KW-1185">Reference proteome</keyword>
<reference evidence="3" key="2">
    <citation type="submission" date="2019-12" db="EMBL/GenBank/DDBJ databases">
        <title>Complete and Draft Genome Sequences of New Strains and Members of Some Known Species of the Genus Rathayibacter isolated from Plants.</title>
        <authorList>
            <person name="Tarlachkov S.V."/>
            <person name="Starodumova I.P."/>
            <person name="Dorofeeva L.V."/>
            <person name="Prisyazhnaya N.V."/>
            <person name="Leyn S.A."/>
            <person name="Zlamal J.E."/>
            <person name="Elane M.L."/>
            <person name="Osterman A.L."/>
            <person name="Nadler S.A."/>
            <person name="Subbotin S.A."/>
            <person name="Evtushenko L.I."/>
        </authorList>
    </citation>
    <scope>NUCLEOTIDE SEQUENCE</scope>
    <source>
        <strain evidence="3">VKM Ac-2761</strain>
    </source>
</reference>
<evidence type="ECO:0000256" key="1">
    <source>
        <dbReference type="SAM" id="Phobius"/>
    </source>
</evidence>
<feature type="transmembrane region" description="Helical" evidence="1">
    <location>
        <begin position="12"/>
        <end position="32"/>
    </location>
</feature>
<dbReference type="AlphaFoldDB" id="A0A162J2F7"/>
<dbReference type="Proteomes" id="UP000465031">
    <property type="component" value="Chromosome"/>
</dbReference>
<keyword evidence="1" id="KW-1133">Transmembrane helix</keyword>
<accession>A0A162J2F7</accession>
<gene>
    <name evidence="2" type="ORF">ACH61_01642</name>
    <name evidence="3" type="ORF">GSU10_15040</name>
</gene>
<sequence>MIQARENFGKAAAIAWLLFLLIVLLGLLNFAVSRRIASVENRVAARRSPPARLRRHRQLIAGIRSGAVKG</sequence>
<dbReference type="RefSeq" id="WP_068210630.1">
    <property type="nucleotide sequence ID" value="NZ_CP047186.1"/>
</dbReference>
<keyword evidence="1" id="KW-0812">Transmembrane</keyword>
<dbReference type="KEGG" id="rte:GSU10_15040"/>
<proteinExistence type="predicted"/>
<dbReference type="EMBL" id="LIIN01000048">
    <property type="protein sequence ID" value="KZX21227.1"/>
    <property type="molecule type" value="Genomic_DNA"/>
</dbReference>
<evidence type="ECO:0000313" key="2">
    <source>
        <dbReference type="EMBL" id="KZX21227.1"/>
    </source>
</evidence>
<reference evidence="5" key="3">
    <citation type="submission" date="2019-12" db="EMBL/GenBank/DDBJ databases">
        <title>Complete and draft genome sequences of new strains and members of some known species of the genus Rathayibacter isolated from plants.</title>
        <authorList>
            <person name="Tarlachkov S.V."/>
            <person name="Starodumova I.P."/>
            <person name="Dorofeeva L.V."/>
            <person name="Prisyazhnaya N.V."/>
            <person name="Leyn S."/>
            <person name="Zlamal J."/>
            <person name="Elan M."/>
            <person name="Osterman A.L."/>
            <person name="Nadler S."/>
            <person name="Subbotin S.A."/>
            <person name="Evtushenko L.I."/>
        </authorList>
    </citation>
    <scope>NUCLEOTIDE SEQUENCE [LARGE SCALE GENOMIC DNA]</scope>
    <source>
        <strain evidence="5">VKM Ac-2761</strain>
    </source>
</reference>
<evidence type="ECO:0000313" key="3">
    <source>
        <dbReference type="EMBL" id="QHC56814.1"/>
    </source>
</evidence>
<reference evidence="2 4" key="1">
    <citation type="submission" date="2015-08" db="EMBL/GenBank/DDBJ databases">
        <title>Draft Genome Sequence of Rathayibacter sp. Strain VKM Ac-2596 Isolated from Leaf Gall Induced by Plant-Parasitic Nematodes.</title>
        <authorList>
            <person name="Vasilenko O.V."/>
            <person name="Starodumova I.P."/>
            <person name="Tarlachkov S.V."/>
            <person name="Dorofeeva L.V."/>
            <person name="Evtushenko L.I."/>
        </authorList>
    </citation>
    <scope>NUCLEOTIDE SEQUENCE [LARGE SCALE GENOMIC DNA]</scope>
    <source>
        <strain evidence="2 4">VKM Ac-2596</strain>
    </source>
</reference>
<evidence type="ECO:0000313" key="5">
    <source>
        <dbReference type="Proteomes" id="UP000465031"/>
    </source>
</evidence>
<organism evidence="2 4">
    <name type="scientific">Rathayibacter tanaceti</name>
    <dbReference type="NCBI Taxonomy" id="1671680"/>
    <lineage>
        <taxon>Bacteria</taxon>
        <taxon>Bacillati</taxon>
        <taxon>Actinomycetota</taxon>
        <taxon>Actinomycetes</taxon>
        <taxon>Micrococcales</taxon>
        <taxon>Microbacteriaceae</taxon>
        <taxon>Rathayibacter</taxon>
    </lineage>
</organism>
<keyword evidence="1" id="KW-0472">Membrane</keyword>
<name>A0A162J2F7_9MICO</name>
<dbReference type="Proteomes" id="UP000076717">
    <property type="component" value="Unassembled WGS sequence"/>
</dbReference>
<dbReference type="EMBL" id="CP047186">
    <property type="protein sequence ID" value="QHC56814.1"/>
    <property type="molecule type" value="Genomic_DNA"/>
</dbReference>